<evidence type="ECO:0000313" key="5">
    <source>
        <dbReference type="Proteomes" id="UP000000305"/>
    </source>
</evidence>
<dbReference type="Proteomes" id="UP000000305">
    <property type="component" value="Unassembled WGS sequence"/>
</dbReference>
<feature type="domain" description="Peptidase S1" evidence="3">
    <location>
        <begin position="1"/>
        <end position="166"/>
    </location>
</feature>
<name>E9GLM9_DAPPU</name>
<dbReference type="GO" id="GO:0006508">
    <property type="term" value="P:proteolysis"/>
    <property type="evidence" value="ECO:0007669"/>
    <property type="project" value="InterPro"/>
</dbReference>
<dbReference type="OMA" id="CIRNATA"/>
<dbReference type="SUPFAM" id="SSF50494">
    <property type="entry name" value="Trypsin-like serine proteases"/>
    <property type="match status" value="1"/>
</dbReference>
<evidence type="ECO:0000256" key="1">
    <source>
        <dbReference type="ARBA" id="ARBA00023157"/>
    </source>
</evidence>
<keyword evidence="5" id="KW-1185">Reference proteome</keyword>
<dbReference type="EMBL" id="GL732551">
    <property type="protein sequence ID" value="EFX79660.1"/>
    <property type="molecule type" value="Genomic_DNA"/>
</dbReference>
<dbReference type="Gene3D" id="2.40.10.10">
    <property type="entry name" value="Trypsin-like serine proteases"/>
    <property type="match status" value="1"/>
</dbReference>
<sequence>MPSSLKIDNVRDFANQNDVAVLTIDPPINFSKDVSPVCLPPASSAVDQFVGKDAAIMGDMGMINTSSPTSPTLQQAIVQVTTNAKCSEGWSASPSPVSNQHICASAPKKDTCKSDNGGPMVAQTKDDSTSWTQVGITSFGNECAGGKPMVFASVAFFRKWIDTYIAAAPLHLHEILRELLAPCDDVTVNFSGYTTI</sequence>
<dbReference type="InterPro" id="IPR051487">
    <property type="entry name" value="Ser/Thr_Proteases_Immune/Dev"/>
</dbReference>
<dbReference type="AlphaFoldDB" id="E9GLM9"/>
<comment type="similarity">
    <text evidence="2">Belongs to the peptidase S1 family. CLIP subfamily.</text>
</comment>
<evidence type="ECO:0000259" key="3">
    <source>
        <dbReference type="PROSITE" id="PS50240"/>
    </source>
</evidence>
<proteinExistence type="inferred from homology"/>
<dbReference type="SMART" id="SM00020">
    <property type="entry name" value="Tryp_SPc"/>
    <property type="match status" value="1"/>
</dbReference>
<dbReference type="GO" id="GO:0004252">
    <property type="term" value="F:serine-type endopeptidase activity"/>
    <property type="evidence" value="ECO:0007669"/>
    <property type="project" value="InterPro"/>
</dbReference>
<dbReference type="InterPro" id="IPR001254">
    <property type="entry name" value="Trypsin_dom"/>
</dbReference>
<dbReference type="CDD" id="cd00190">
    <property type="entry name" value="Tryp_SPc"/>
    <property type="match status" value="1"/>
</dbReference>
<dbReference type="GO" id="GO:0045087">
    <property type="term" value="P:innate immune response"/>
    <property type="evidence" value="ECO:0000318"/>
    <property type="project" value="GO_Central"/>
</dbReference>
<organism evidence="4 5">
    <name type="scientific">Daphnia pulex</name>
    <name type="common">Water flea</name>
    <dbReference type="NCBI Taxonomy" id="6669"/>
    <lineage>
        <taxon>Eukaryota</taxon>
        <taxon>Metazoa</taxon>
        <taxon>Ecdysozoa</taxon>
        <taxon>Arthropoda</taxon>
        <taxon>Crustacea</taxon>
        <taxon>Branchiopoda</taxon>
        <taxon>Diplostraca</taxon>
        <taxon>Cladocera</taxon>
        <taxon>Anomopoda</taxon>
        <taxon>Daphniidae</taxon>
        <taxon>Daphnia</taxon>
    </lineage>
</organism>
<dbReference type="HOGENOM" id="CLU_006842_13_2_1"/>
<dbReference type="OrthoDB" id="546450at2759"/>
<keyword evidence="1" id="KW-1015">Disulfide bond</keyword>
<dbReference type="PROSITE" id="PS50240">
    <property type="entry name" value="TRYPSIN_DOM"/>
    <property type="match status" value="1"/>
</dbReference>
<evidence type="ECO:0000256" key="2">
    <source>
        <dbReference type="ARBA" id="ARBA00024195"/>
    </source>
</evidence>
<protein>
    <recommendedName>
        <fullName evidence="3">Peptidase S1 domain-containing protein</fullName>
    </recommendedName>
</protein>
<dbReference type="InterPro" id="IPR009003">
    <property type="entry name" value="Peptidase_S1_PA"/>
</dbReference>
<dbReference type="eggNOG" id="KOG3627">
    <property type="taxonomic scope" value="Eukaryota"/>
</dbReference>
<reference evidence="4 5" key="1">
    <citation type="journal article" date="2011" name="Science">
        <title>The ecoresponsive genome of Daphnia pulex.</title>
        <authorList>
            <person name="Colbourne J.K."/>
            <person name="Pfrender M.E."/>
            <person name="Gilbert D."/>
            <person name="Thomas W.K."/>
            <person name="Tucker A."/>
            <person name="Oakley T.H."/>
            <person name="Tokishita S."/>
            <person name="Aerts A."/>
            <person name="Arnold G.J."/>
            <person name="Basu M.K."/>
            <person name="Bauer D.J."/>
            <person name="Caceres C.E."/>
            <person name="Carmel L."/>
            <person name="Casola C."/>
            <person name="Choi J.H."/>
            <person name="Detter J.C."/>
            <person name="Dong Q."/>
            <person name="Dusheyko S."/>
            <person name="Eads B.D."/>
            <person name="Frohlich T."/>
            <person name="Geiler-Samerotte K.A."/>
            <person name="Gerlach D."/>
            <person name="Hatcher P."/>
            <person name="Jogdeo S."/>
            <person name="Krijgsveld J."/>
            <person name="Kriventseva E.V."/>
            <person name="Kultz D."/>
            <person name="Laforsch C."/>
            <person name="Lindquist E."/>
            <person name="Lopez J."/>
            <person name="Manak J.R."/>
            <person name="Muller J."/>
            <person name="Pangilinan J."/>
            <person name="Patwardhan R.P."/>
            <person name="Pitluck S."/>
            <person name="Pritham E.J."/>
            <person name="Rechtsteiner A."/>
            <person name="Rho M."/>
            <person name="Rogozin I.B."/>
            <person name="Sakarya O."/>
            <person name="Salamov A."/>
            <person name="Schaack S."/>
            <person name="Shapiro H."/>
            <person name="Shiga Y."/>
            <person name="Skalitzky C."/>
            <person name="Smith Z."/>
            <person name="Souvorov A."/>
            <person name="Sung W."/>
            <person name="Tang Z."/>
            <person name="Tsuchiya D."/>
            <person name="Tu H."/>
            <person name="Vos H."/>
            <person name="Wang M."/>
            <person name="Wolf Y.I."/>
            <person name="Yamagata H."/>
            <person name="Yamada T."/>
            <person name="Ye Y."/>
            <person name="Shaw J.R."/>
            <person name="Andrews J."/>
            <person name="Crease T.J."/>
            <person name="Tang H."/>
            <person name="Lucas S.M."/>
            <person name="Robertson H.M."/>
            <person name="Bork P."/>
            <person name="Koonin E.V."/>
            <person name="Zdobnov E.M."/>
            <person name="Grigoriev I.V."/>
            <person name="Lynch M."/>
            <person name="Boore J.L."/>
        </authorList>
    </citation>
    <scope>NUCLEOTIDE SEQUENCE [LARGE SCALE GENOMIC DNA]</scope>
</reference>
<dbReference type="STRING" id="6669.E9GLM9"/>
<dbReference type="PANTHER" id="PTHR24256">
    <property type="entry name" value="TRYPTASE-RELATED"/>
    <property type="match status" value="1"/>
</dbReference>
<dbReference type="KEGG" id="dpx:DAPPUDRAFT_244722"/>
<dbReference type="InterPro" id="IPR043504">
    <property type="entry name" value="Peptidase_S1_PA_chymotrypsin"/>
</dbReference>
<dbReference type="GO" id="GO:0005615">
    <property type="term" value="C:extracellular space"/>
    <property type="evidence" value="ECO:0000318"/>
    <property type="project" value="GO_Central"/>
</dbReference>
<accession>E9GLM9</accession>
<gene>
    <name evidence="4" type="ORF">DAPPUDRAFT_244722</name>
</gene>
<dbReference type="InParanoid" id="E9GLM9"/>
<evidence type="ECO:0000313" key="4">
    <source>
        <dbReference type="EMBL" id="EFX79660.1"/>
    </source>
</evidence>
<dbReference type="Pfam" id="PF00089">
    <property type="entry name" value="Trypsin"/>
    <property type="match status" value="1"/>
</dbReference>